<organism evidence="3 5">
    <name type="scientific">Kipferlia bialata</name>
    <dbReference type="NCBI Taxonomy" id="797122"/>
    <lineage>
        <taxon>Eukaryota</taxon>
        <taxon>Metamonada</taxon>
        <taxon>Carpediemonas-like organisms</taxon>
        <taxon>Kipferlia</taxon>
    </lineage>
</organism>
<protein>
    <submittedName>
        <fullName evidence="3">Uncharacterized protein</fullName>
    </submittedName>
</protein>
<evidence type="ECO:0000313" key="4">
    <source>
        <dbReference type="EMBL" id="GIQ80586.1"/>
    </source>
</evidence>
<sequence length="255" mass="27899">MPGCGVGLSGSPSVKRRPTRVAPSILDLLPVLSAGALDAPAGQIQGQAPETRRGGDGVSTDPVPAARPVPSPVAVPATHAPTRAPKSSDSFVIQMATREIAQKKRQLEKQALDIVALKERSTRYMKQRNEAQADVSEYKRQEVRQRQQVLAREAEIYRLRRDLDDKDKEISAGTARETKMRADIAELEKSIKALERNAPTPPKVKRKPASQSKTKTDAKPERERETNGHLREAMALMFGGSISDGEDLSDFSDVD</sequence>
<keyword evidence="1" id="KW-0175">Coiled coil</keyword>
<comment type="caution">
    <text evidence="3">The sequence shown here is derived from an EMBL/GenBank/DDBJ whole genome shotgun (WGS) entry which is preliminary data.</text>
</comment>
<dbReference type="AlphaFoldDB" id="A0A9K3CNT7"/>
<proteinExistence type="predicted"/>
<reference evidence="3 5" key="2">
    <citation type="journal article" date="2018" name="PLoS ONE">
        <title>The draft genome of Kipferlia bialata reveals reductive genome evolution in fornicate parasites.</title>
        <authorList>
            <person name="Tanifuji G."/>
            <person name="Takabayashi S."/>
            <person name="Kume K."/>
            <person name="Takagi M."/>
            <person name="Nakayama T."/>
            <person name="Kamikawa R."/>
            <person name="Inagaki Y."/>
            <person name="Hashimoto T."/>
        </authorList>
    </citation>
    <scope>NUCLEOTIDE SEQUENCE [LARGE SCALE GENOMIC DNA]</scope>
    <source>
        <strain evidence="3">NY0173</strain>
    </source>
</reference>
<dbReference type="EMBL" id="BDIP01000199">
    <property type="protein sequence ID" value="GIQ80586.1"/>
    <property type="molecule type" value="Genomic_DNA"/>
</dbReference>
<keyword evidence="5" id="KW-1185">Reference proteome</keyword>
<reference evidence="3" key="1">
    <citation type="submission" date="2016-10" db="EMBL/GenBank/DDBJ databases">
        <authorList>
            <person name="Tanifuji G."/>
            <person name="Kume K."/>
            <person name="Nakayama T."/>
            <person name="Takabayashi S."/>
            <person name="Hashimoto T."/>
        </authorList>
    </citation>
    <scope>NUCLEOTIDE SEQUENCE</scope>
    <source>
        <strain evidence="3">NY0173</strain>
    </source>
</reference>
<evidence type="ECO:0000256" key="2">
    <source>
        <dbReference type="SAM" id="MobiDB-lite"/>
    </source>
</evidence>
<feature type="compositionally biased region" description="Basic and acidic residues" evidence="2">
    <location>
        <begin position="214"/>
        <end position="230"/>
    </location>
</feature>
<accession>A0A9K3CNT7</accession>
<evidence type="ECO:0000313" key="5">
    <source>
        <dbReference type="Proteomes" id="UP000265618"/>
    </source>
</evidence>
<evidence type="ECO:0000256" key="1">
    <source>
        <dbReference type="SAM" id="Coils"/>
    </source>
</evidence>
<feature type="region of interest" description="Disordered" evidence="2">
    <location>
        <begin position="190"/>
        <end position="230"/>
    </location>
</feature>
<name>A0A9K3CNT7_9EUKA</name>
<feature type="region of interest" description="Disordered" evidence="2">
    <location>
        <begin position="40"/>
        <end position="90"/>
    </location>
</feature>
<dbReference type="Proteomes" id="UP000265618">
    <property type="component" value="Unassembled WGS sequence"/>
</dbReference>
<dbReference type="EMBL" id="BDIP01000020">
    <property type="protein sequence ID" value="GIQ79537.1"/>
    <property type="molecule type" value="Genomic_DNA"/>
</dbReference>
<feature type="compositionally biased region" description="Low complexity" evidence="2">
    <location>
        <begin position="74"/>
        <end position="85"/>
    </location>
</feature>
<evidence type="ECO:0000313" key="3">
    <source>
        <dbReference type="EMBL" id="GIQ79537.1"/>
    </source>
</evidence>
<gene>
    <name evidence="3" type="ORF">KIPB_000191</name>
    <name evidence="4" type="ORF">KIPB_001411</name>
</gene>
<feature type="coiled-coil region" evidence="1">
    <location>
        <begin position="93"/>
        <end position="148"/>
    </location>
</feature>